<reference evidence="9 10" key="1">
    <citation type="submission" date="2020-08" db="EMBL/GenBank/DDBJ databases">
        <title>Sequencing the genomes of 1000 actinobacteria strains.</title>
        <authorList>
            <person name="Klenk H.-P."/>
        </authorList>
    </citation>
    <scope>NUCLEOTIDE SEQUENCE [LARGE SCALE GENOMIC DNA]</scope>
    <source>
        <strain evidence="9 10">DSM 105498</strain>
    </source>
</reference>
<dbReference type="InterPro" id="IPR020846">
    <property type="entry name" value="MFS_dom"/>
</dbReference>
<dbReference type="AlphaFoldDB" id="A0A7W4VVU7"/>
<keyword evidence="2" id="KW-0813">Transport</keyword>
<gene>
    <name evidence="9" type="ORF">FHU40_002418</name>
</gene>
<feature type="transmembrane region" description="Helical" evidence="7">
    <location>
        <begin position="274"/>
        <end position="295"/>
    </location>
</feature>
<dbReference type="PANTHER" id="PTHR23517:SF13">
    <property type="entry name" value="MAJOR FACILITATOR SUPERFAMILY MFS_1"/>
    <property type="match status" value="1"/>
</dbReference>
<comment type="subcellular location">
    <subcellularLocation>
        <location evidence="1">Cell membrane</location>
        <topology evidence="1">Multi-pass membrane protein</topology>
    </subcellularLocation>
</comment>
<evidence type="ECO:0000259" key="8">
    <source>
        <dbReference type="PROSITE" id="PS50850"/>
    </source>
</evidence>
<dbReference type="Proteomes" id="UP000589626">
    <property type="component" value="Unassembled WGS sequence"/>
</dbReference>
<feature type="domain" description="Major facilitator superfamily (MFS) profile" evidence="8">
    <location>
        <begin position="33"/>
        <end position="418"/>
    </location>
</feature>
<sequence>MSETTDADRRPRGAVTAPGLAGRLLDSAGLRSRWAWVSFGTLIYWLAPQSVRLFYPLRMGDLGASDLVIGIAVAGSSVAGLVLAVPSGYLLDRFDSRRVLIVSMVGLAITIGGFVVTTSVLAMAALMFVQGLFQMWVWLVLQEMITRVGDGRHAERQLSLFSLSWGVGLAAGPVAVAWLYAAIGFQLLNVVCFVMILTAAAAGFLVPASLREVEPRPPADHDATRKVGMLTALRGSLSNAVVIGVMASSFVNIFVQSLRTSFYPLYLEGHGVGIALIGVLLSCIGVSSLAVRMVLGGLVRRFGVVRPLIWSTWMAVLGIAVTPITTSPAFLVAAALMIGVGLGANPPITVQLLAGRETTNRGTAVGLRMLANRSAQVVQPLVFGALSVTIGLAAAFPVAGVLLGAATIWTGRRLAGFRDQGRVRAAASDT</sequence>
<dbReference type="EMBL" id="JACHWR010000002">
    <property type="protein sequence ID" value="MBB3042600.1"/>
    <property type="molecule type" value="Genomic_DNA"/>
</dbReference>
<keyword evidence="5 7" id="KW-1133">Transmembrane helix</keyword>
<evidence type="ECO:0000256" key="7">
    <source>
        <dbReference type="SAM" id="Phobius"/>
    </source>
</evidence>
<dbReference type="GO" id="GO:0005886">
    <property type="term" value="C:plasma membrane"/>
    <property type="evidence" value="ECO:0007669"/>
    <property type="project" value="UniProtKB-SubCell"/>
</dbReference>
<dbReference type="Gene3D" id="1.20.1250.20">
    <property type="entry name" value="MFS general substrate transporter like domains"/>
    <property type="match status" value="1"/>
</dbReference>
<feature type="transmembrane region" description="Helical" evidence="7">
    <location>
        <begin position="231"/>
        <end position="254"/>
    </location>
</feature>
<dbReference type="CDD" id="cd17325">
    <property type="entry name" value="MFS_MdtG_SLC18_like"/>
    <property type="match status" value="1"/>
</dbReference>
<dbReference type="InterPro" id="IPR011701">
    <property type="entry name" value="MFS"/>
</dbReference>
<dbReference type="SUPFAM" id="SSF103473">
    <property type="entry name" value="MFS general substrate transporter"/>
    <property type="match status" value="1"/>
</dbReference>
<evidence type="ECO:0000313" key="9">
    <source>
        <dbReference type="EMBL" id="MBB3042600.1"/>
    </source>
</evidence>
<accession>A0A7W4VVU7</accession>
<keyword evidence="3" id="KW-1003">Cell membrane</keyword>
<feature type="transmembrane region" description="Helical" evidence="7">
    <location>
        <begin position="67"/>
        <end position="91"/>
    </location>
</feature>
<dbReference type="RefSeq" id="WP_183592550.1">
    <property type="nucleotide sequence ID" value="NZ_JACHWR010000002.1"/>
</dbReference>
<organism evidence="9 10">
    <name type="scientific">Nocardioides soli</name>
    <dbReference type="NCBI Taxonomy" id="1036020"/>
    <lineage>
        <taxon>Bacteria</taxon>
        <taxon>Bacillati</taxon>
        <taxon>Actinomycetota</taxon>
        <taxon>Actinomycetes</taxon>
        <taxon>Propionibacteriales</taxon>
        <taxon>Nocardioidaceae</taxon>
        <taxon>Nocardioides</taxon>
    </lineage>
</organism>
<evidence type="ECO:0000256" key="4">
    <source>
        <dbReference type="ARBA" id="ARBA00022692"/>
    </source>
</evidence>
<protein>
    <submittedName>
        <fullName evidence="9">MFS family permease</fullName>
    </submittedName>
</protein>
<feature type="transmembrane region" description="Helical" evidence="7">
    <location>
        <begin position="122"/>
        <end position="141"/>
    </location>
</feature>
<feature type="transmembrane region" description="Helical" evidence="7">
    <location>
        <begin position="34"/>
        <end position="55"/>
    </location>
</feature>
<keyword evidence="4 7" id="KW-0812">Transmembrane</keyword>
<evidence type="ECO:0000256" key="3">
    <source>
        <dbReference type="ARBA" id="ARBA00022475"/>
    </source>
</evidence>
<dbReference type="Pfam" id="PF07690">
    <property type="entry name" value="MFS_1"/>
    <property type="match status" value="1"/>
</dbReference>
<feature type="transmembrane region" description="Helical" evidence="7">
    <location>
        <begin position="307"/>
        <end position="340"/>
    </location>
</feature>
<name>A0A7W4VVU7_9ACTN</name>
<proteinExistence type="predicted"/>
<keyword evidence="6 7" id="KW-0472">Membrane</keyword>
<feature type="transmembrane region" description="Helical" evidence="7">
    <location>
        <begin position="381"/>
        <end position="409"/>
    </location>
</feature>
<feature type="transmembrane region" description="Helical" evidence="7">
    <location>
        <begin position="187"/>
        <end position="210"/>
    </location>
</feature>
<dbReference type="GO" id="GO:0022857">
    <property type="term" value="F:transmembrane transporter activity"/>
    <property type="evidence" value="ECO:0007669"/>
    <property type="project" value="InterPro"/>
</dbReference>
<dbReference type="PROSITE" id="PS50850">
    <property type="entry name" value="MFS"/>
    <property type="match status" value="1"/>
</dbReference>
<feature type="transmembrane region" description="Helical" evidence="7">
    <location>
        <begin position="162"/>
        <end position="181"/>
    </location>
</feature>
<evidence type="ECO:0000256" key="1">
    <source>
        <dbReference type="ARBA" id="ARBA00004651"/>
    </source>
</evidence>
<feature type="transmembrane region" description="Helical" evidence="7">
    <location>
        <begin position="98"/>
        <end position="116"/>
    </location>
</feature>
<keyword evidence="10" id="KW-1185">Reference proteome</keyword>
<evidence type="ECO:0000256" key="6">
    <source>
        <dbReference type="ARBA" id="ARBA00023136"/>
    </source>
</evidence>
<comment type="caution">
    <text evidence="9">The sequence shown here is derived from an EMBL/GenBank/DDBJ whole genome shotgun (WGS) entry which is preliminary data.</text>
</comment>
<dbReference type="InterPro" id="IPR036259">
    <property type="entry name" value="MFS_trans_sf"/>
</dbReference>
<evidence type="ECO:0000313" key="10">
    <source>
        <dbReference type="Proteomes" id="UP000589626"/>
    </source>
</evidence>
<dbReference type="InterPro" id="IPR050171">
    <property type="entry name" value="MFS_Transporters"/>
</dbReference>
<dbReference type="PANTHER" id="PTHR23517">
    <property type="entry name" value="RESISTANCE PROTEIN MDTM, PUTATIVE-RELATED-RELATED"/>
    <property type="match status" value="1"/>
</dbReference>
<evidence type="ECO:0000256" key="2">
    <source>
        <dbReference type="ARBA" id="ARBA00022448"/>
    </source>
</evidence>
<evidence type="ECO:0000256" key="5">
    <source>
        <dbReference type="ARBA" id="ARBA00022989"/>
    </source>
</evidence>